<gene>
    <name evidence="3" type="ORF">Aci05_047</name>
</gene>
<evidence type="ECO:0000313" key="3">
    <source>
        <dbReference type="EMBL" id="AYD82340.1"/>
    </source>
</evidence>
<organism evidence="3 4">
    <name type="scientific">Acinetobacter phage vB_AbaM_B09_Aci05</name>
    <dbReference type="NCBI Taxonomy" id="2315458"/>
    <lineage>
        <taxon>Viruses</taxon>
        <taxon>Duplodnaviria</taxon>
        <taxon>Heunggongvirae</taxon>
        <taxon>Uroviricota</taxon>
        <taxon>Caudoviricetes</taxon>
        <taxon>Saclayvirus</taxon>
        <taxon>Saclayvirus Aci05</taxon>
    </lineage>
</organism>
<keyword evidence="4" id="KW-1185">Reference proteome</keyword>
<feature type="region of interest" description="Disordered" evidence="1">
    <location>
        <begin position="235"/>
        <end position="254"/>
    </location>
</feature>
<dbReference type="InterPro" id="IPR041599">
    <property type="entry name" value="Gp138_N"/>
</dbReference>
<dbReference type="InterPro" id="IPR037026">
    <property type="entry name" value="Vgr_OB-fold_dom_sf"/>
</dbReference>
<dbReference type="Proteomes" id="UP000269940">
    <property type="component" value="Segment"/>
</dbReference>
<evidence type="ECO:0000313" key="4">
    <source>
        <dbReference type="Proteomes" id="UP000269940"/>
    </source>
</evidence>
<dbReference type="Pfam" id="PF18352">
    <property type="entry name" value="Gp138_N"/>
    <property type="match status" value="1"/>
</dbReference>
<reference evidence="3 4" key="1">
    <citation type="submission" date="2018-08" db="EMBL/GenBank/DDBJ databases">
        <title>Complete genome sequence of five Acinetobacter baumannii phages from Abidjan, Cote d'Ivoire.</title>
        <authorList>
            <person name="Essoh C."/>
            <person name="Vernadet J.-P."/>
            <person name="Vergnaud G."/>
            <person name="Resch G."/>
            <person name="Pourcel C."/>
        </authorList>
    </citation>
    <scope>NUCLEOTIDE SEQUENCE [LARGE SCALE GENOMIC DNA]</scope>
</reference>
<evidence type="ECO:0000256" key="1">
    <source>
        <dbReference type="SAM" id="MobiDB-lite"/>
    </source>
</evidence>
<accession>A0A386KDS1</accession>
<proteinExistence type="predicted"/>
<dbReference type="Gene3D" id="2.40.50.230">
    <property type="entry name" value="Gp5 N-terminal domain"/>
    <property type="match status" value="1"/>
</dbReference>
<feature type="domain" description="Phage protein Gp138 N-terminal" evidence="2">
    <location>
        <begin position="52"/>
        <end position="141"/>
    </location>
</feature>
<sequence>MDEVITLQLENNVVEGDSSEEIHLEPILNNFIDDYMRELRFCLVGRIVNVQHAEELRVDVQPLNMPKYNDGTTKKMPLITNIPMFCYGTENSAVLFTPKQGQTVMVLFSQLSLDEFKGGSTEPYKARSNRKMDGQDAIALPSIFPFNRSPNNKLAHFTEHSLDDLTVVHNLGTSRENKVILKRDGSLQINSPNSVDIDSPITNVSKDLNVKGLLNVGIDVKIAGRSVKTFMETHSHNYTDDGNPMVTAPPNPTA</sequence>
<evidence type="ECO:0000259" key="2">
    <source>
        <dbReference type="Pfam" id="PF18352"/>
    </source>
</evidence>
<protein>
    <recommendedName>
        <fullName evidence="2">Phage protein Gp138 N-terminal domain-containing protein</fullName>
    </recommendedName>
</protein>
<name>A0A386KDS1_9CAUD</name>
<dbReference type="EMBL" id="MH746814">
    <property type="protein sequence ID" value="AYD82340.1"/>
    <property type="molecule type" value="Genomic_DNA"/>
</dbReference>